<gene>
    <name evidence="5" type="ORF">HYN48_09335</name>
</gene>
<dbReference type="PANTHER" id="PTHR43792">
    <property type="entry name" value="GNAT FAMILY, PUTATIVE (AFU_ORTHOLOGUE AFUA_3G00765)-RELATED-RELATED"/>
    <property type="match status" value="1"/>
</dbReference>
<feature type="domain" description="N-acetyltransferase" evidence="4">
    <location>
        <begin position="11"/>
        <end position="174"/>
    </location>
</feature>
<dbReference type="Gene3D" id="3.40.630.30">
    <property type="match status" value="1"/>
</dbReference>
<proteinExistence type="inferred from homology"/>
<evidence type="ECO:0000313" key="5">
    <source>
        <dbReference type="EMBL" id="AWA30268.1"/>
    </source>
</evidence>
<evidence type="ECO:0000313" key="6">
    <source>
        <dbReference type="Proteomes" id="UP000244193"/>
    </source>
</evidence>
<accession>A0A2S0RGA8</accession>
<organism evidence="5 6">
    <name type="scientific">Flavobacterium magnum</name>
    <dbReference type="NCBI Taxonomy" id="2162713"/>
    <lineage>
        <taxon>Bacteria</taxon>
        <taxon>Pseudomonadati</taxon>
        <taxon>Bacteroidota</taxon>
        <taxon>Flavobacteriia</taxon>
        <taxon>Flavobacteriales</taxon>
        <taxon>Flavobacteriaceae</taxon>
        <taxon>Flavobacterium</taxon>
    </lineage>
</organism>
<comment type="similarity">
    <text evidence="3">Belongs to the acetyltransferase family. RimJ subfamily.</text>
</comment>
<dbReference type="EMBL" id="CP028811">
    <property type="protein sequence ID" value="AWA30268.1"/>
    <property type="molecule type" value="Genomic_DNA"/>
</dbReference>
<name>A0A2S0RGA8_9FLAO</name>
<dbReference type="InterPro" id="IPR016181">
    <property type="entry name" value="Acyl_CoA_acyltransferase"/>
</dbReference>
<keyword evidence="1 5" id="KW-0808">Transferase</keyword>
<dbReference type="PANTHER" id="PTHR43792:SF8">
    <property type="entry name" value="[RIBOSOMAL PROTEIN US5]-ALANINE N-ACETYLTRANSFERASE"/>
    <property type="match status" value="1"/>
</dbReference>
<evidence type="ECO:0000259" key="4">
    <source>
        <dbReference type="PROSITE" id="PS51186"/>
    </source>
</evidence>
<dbReference type="KEGG" id="fmg:HYN48_09335"/>
<dbReference type="InterPro" id="IPR051531">
    <property type="entry name" value="N-acetyltransferase"/>
</dbReference>
<sequence>MTFNIINTPRLALRELNPAVFQYVHTQYADDALMAFLGVDSEEKLAAEKNKFVNGMWTYNKTFRYFQILQHDQIIGWCGFHTWWTDHARAELGYGLFREEFRQQGLMTEALRYIIPYGFEVMGLHRIEALTATHNVASQRLLAKFGFVTEGLLREHYLTDGKFEDSVLYALIRK</sequence>
<reference evidence="5 6" key="1">
    <citation type="submission" date="2018-04" db="EMBL/GenBank/DDBJ databases">
        <title>Genome sequencing of Flavobacterium sp. HYN0048.</title>
        <authorList>
            <person name="Yi H."/>
            <person name="Baek C."/>
        </authorList>
    </citation>
    <scope>NUCLEOTIDE SEQUENCE [LARGE SCALE GENOMIC DNA]</scope>
    <source>
        <strain evidence="5 6">HYN0048</strain>
    </source>
</reference>
<dbReference type="RefSeq" id="WP_108370963.1">
    <property type="nucleotide sequence ID" value="NZ_CP028811.1"/>
</dbReference>
<evidence type="ECO:0000256" key="2">
    <source>
        <dbReference type="ARBA" id="ARBA00023315"/>
    </source>
</evidence>
<keyword evidence="6" id="KW-1185">Reference proteome</keyword>
<dbReference type="PROSITE" id="PS51186">
    <property type="entry name" value="GNAT"/>
    <property type="match status" value="1"/>
</dbReference>
<keyword evidence="2" id="KW-0012">Acyltransferase</keyword>
<dbReference type="Proteomes" id="UP000244193">
    <property type="component" value="Chromosome"/>
</dbReference>
<evidence type="ECO:0000256" key="3">
    <source>
        <dbReference type="ARBA" id="ARBA00038502"/>
    </source>
</evidence>
<dbReference type="InterPro" id="IPR000182">
    <property type="entry name" value="GNAT_dom"/>
</dbReference>
<protein>
    <submittedName>
        <fullName evidence="5">N-acetyltransferase</fullName>
    </submittedName>
</protein>
<evidence type="ECO:0000256" key="1">
    <source>
        <dbReference type="ARBA" id="ARBA00022679"/>
    </source>
</evidence>
<dbReference type="SUPFAM" id="SSF55729">
    <property type="entry name" value="Acyl-CoA N-acyltransferases (Nat)"/>
    <property type="match status" value="1"/>
</dbReference>
<dbReference type="AlphaFoldDB" id="A0A2S0RGA8"/>
<dbReference type="OrthoDB" id="9811523at2"/>
<dbReference type="Pfam" id="PF13302">
    <property type="entry name" value="Acetyltransf_3"/>
    <property type="match status" value="1"/>
</dbReference>
<dbReference type="GO" id="GO:0016747">
    <property type="term" value="F:acyltransferase activity, transferring groups other than amino-acyl groups"/>
    <property type="evidence" value="ECO:0007669"/>
    <property type="project" value="InterPro"/>
</dbReference>